<evidence type="ECO:0000313" key="9">
    <source>
        <dbReference type="Proteomes" id="UP000183686"/>
    </source>
</evidence>
<evidence type="ECO:0000256" key="3">
    <source>
        <dbReference type="ARBA" id="ARBA00022679"/>
    </source>
</evidence>
<evidence type="ECO:0000256" key="2">
    <source>
        <dbReference type="ARBA" id="ARBA00022603"/>
    </source>
</evidence>
<organism evidence="8 9">
    <name type="scientific">Marine Group III euryarchaeote CG-Epi5</name>
    <dbReference type="NCBI Taxonomy" id="1888999"/>
    <lineage>
        <taxon>Archaea</taxon>
        <taxon>Methanobacteriati</taxon>
        <taxon>Thermoplasmatota</taxon>
        <taxon>Thermoplasmata</taxon>
        <taxon>Candidatus Thermoprofundales</taxon>
    </lineage>
</organism>
<evidence type="ECO:0000256" key="1">
    <source>
        <dbReference type="ARBA" id="ARBA00008569"/>
    </source>
</evidence>
<evidence type="ECO:0000256" key="4">
    <source>
        <dbReference type="ARBA" id="ARBA00022691"/>
    </source>
</evidence>
<sequence>MEFSQYKSNAMKKLEYALSEGLVDEGVISVINSFNSHPDIFTTSSCAGRIQLIILPDIGRKDSVQRRKTWHREVTAEEVDEAITEFDIPDNSIVILQAQSPIFHLSCRTMELAIKLRGIVHGQGWKYSSLITGNDEKWNVEILSANRIDNLLFRKGVINPPDADRLNFIIDESNKILVKAQSRLEALEYIPSGLQ</sequence>
<evidence type="ECO:0000256" key="6">
    <source>
        <dbReference type="ARBA" id="ARBA00030554"/>
    </source>
</evidence>
<comment type="similarity">
    <text evidence="1">Belongs to the TYW3 family.</text>
</comment>
<keyword evidence="5" id="KW-0819">tRNA processing</keyword>
<dbReference type="EMBL" id="MIYW01000020">
    <property type="protein sequence ID" value="OIR21937.1"/>
    <property type="molecule type" value="Genomic_DNA"/>
</dbReference>
<keyword evidence="2" id="KW-0489">Methyltransferase</keyword>
<dbReference type="SUPFAM" id="SSF111278">
    <property type="entry name" value="SSo0622-like"/>
    <property type="match status" value="1"/>
</dbReference>
<dbReference type="InterPro" id="IPR036602">
    <property type="entry name" value="tRNA_yW-synthesising-like_sf"/>
</dbReference>
<dbReference type="AlphaFoldDB" id="A0A1J5TLW0"/>
<dbReference type="GO" id="GO:0032259">
    <property type="term" value="P:methylation"/>
    <property type="evidence" value="ECO:0007669"/>
    <property type="project" value="UniProtKB-KW"/>
</dbReference>
<reference evidence="8 9" key="1">
    <citation type="submission" date="2016-08" db="EMBL/GenBank/DDBJ databases">
        <title>New Insights into Marine Group III Euryarchaeota, from dark to light.</title>
        <authorList>
            <person name="Haro-Moreno J.M."/>
            <person name="Rodriguez-Valera F."/>
            <person name="Lopez-Garcia P."/>
            <person name="Moreira D."/>
            <person name="Martin-Cuadrado A.B."/>
        </authorList>
    </citation>
    <scope>NUCLEOTIDE SEQUENCE [LARGE SCALE GENOMIC DNA]</scope>
    <source>
        <strain evidence="8">CG-Epi5</strain>
    </source>
</reference>
<feature type="domain" description="tRNA wybutosine-synthesizing protein" evidence="7">
    <location>
        <begin position="6"/>
        <end position="188"/>
    </location>
</feature>
<dbReference type="GO" id="GO:0008033">
    <property type="term" value="P:tRNA processing"/>
    <property type="evidence" value="ECO:0007669"/>
    <property type="project" value="UniProtKB-KW"/>
</dbReference>
<dbReference type="GO" id="GO:0008168">
    <property type="term" value="F:methyltransferase activity"/>
    <property type="evidence" value="ECO:0007669"/>
    <property type="project" value="UniProtKB-KW"/>
</dbReference>
<keyword evidence="3" id="KW-0808">Transferase</keyword>
<dbReference type="Proteomes" id="UP000183686">
    <property type="component" value="Unassembled WGS sequence"/>
</dbReference>
<protein>
    <recommendedName>
        <fullName evidence="6">tRNA(Phe) 7-((3-amino-3-carboxypropyl)-4-demethylwyosine(37)-N(4))-methyltransferase</fullName>
    </recommendedName>
</protein>
<gene>
    <name evidence="8" type="ORF">BEU02_00830</name>
</gene>
<proteinExistence type="inferred from homology"/>
<dbReference type="PANTHER" id="PTHR48418:SF1">
    <property type="entry name" value="TRNA WYBUTOSINE-SYNTHESIZING PROTEIN 3"/>
    <property type="match status" value="1"/>
</dbReference>
<evidence type="ECO:0000256" key="5">
    <source>
        <dbReference type="ARBA" id="ARBA00022694"/>
    </source>
</evidence>
<keyword evidence="4" id="KW-0949">S-adenosyl-L-methionine</keyword>
<dbReference type="Gene3D" id="3.30.1960.10">
    <property type="entry name" value="tRNA wybutosine-synthesizing-like"/>
    <property type="match status" value="1"/>
</dbReference>
<name>A0A1J5TLW0_9ARCH</name>
<comment type="caution">
    <text evidence="8">The sequence shown here is derived from an EMBL/GenBank/DDBJ whole genome shotgun (WGS) entry which is preliminary data.</text>
</comment>
<accession>A0A1J5TLW0</accession>
<dbReference type="InterPro" id="IPR003827">
    <property type="entry name" value="tRNA_yW-synthesising"/>
</dbReference>
<dbReference type="Pfam" id="PF02676">
    <property type="entry name" value="TYW3"/>
    <property type="match status" value="1"/>
</dbReference>
<evidence type="ECO:0000259" key="7">
    <source>
        <dbReference type="Pfam" id="PF02676"/>
    </source>
</evidence>
<evidence type="ECO:0000313" key="8">
    <source>
        <dbReference type="EMBL" id="OIR21937.1"/>
    </source>
</evidence>
<dbReference type="PANTHER" id="PTHR48418">
    <property type="entry name" value="TRNA WYBUTOSINE-SYNTHESIZING PROTEIN 3"/>
    <property type="match status" value="1"/>
</dbReference>